<evidence type="ECO:0000313" key="4">
    <source>
        <dbReference type="Proteomes" id="UP000249757"/>
    </source>
</evidence>
<dbReference type="OrthoDB" id="3791428at2759"/>
<organism evidence="1 3">
    <name type="scientific">Pyrenophora tritici-repentis</name>
    <dbReference type="NCBI Taxonomy" id="45151"/>
    <lineage>
        <taxon>Eukaryota</taxon>
        <taxon>Fungi</taxon>
        <taxon>Dikarya</taxon>
        <taxon>Ascomycota</taxon>
        <taxon>Pezizomycotina</taxon>
        <taxon>Dothideomycetes</taxon>
        <taxon>Pleosporomycetidae</taxon>
        <taxon>Pleosporales</taxon>
        <taxon>Pleosporineae</taxon>
        <taxon>Pleosporaceae</taxon>
        <taxon>Pyrenophora</taxon>
    </lineage>
</organism>
<evidence type="ECO:0000313" key="3">
    <source>
        <dbReference type="Proteomes" id="UP000245464"/>
    </source>
</evidence>
<dbReference type="Proteomes" id="UP000249757">
    <property type="component" value="Unassembled WGS sequence"/>
</dbReference>
<dbReference type="EMBL" id="NRDI02000002">
    <property type="protein sequence ID" value="KAI1518766.1"/>
    <property type="molecule type" value="Genomic_DNA"/>
</dbReference>
<proteinExistence type="predicted"/>
<dbReference type="AlphaFoldDB" id="A0A2W1GK83"/>
<reference evidence="1 3" key="1">
    <citation type="journal article" date="2018" name="BMC Genomics">
        <title>Comparative genomics of the wheat fungal pathogen Pyrenophora tritici-repentis reveals chromosomal variations and genome plasticity.</title>
        <authorList>
            <person name="Moolhuijzen P."/>
            <person name="See P.T."/>
            <person name="Hane J.K."/>
            <person name="Shi G."/>
            <person name="Liu Z."/>
            <person name="Oliver R.P."/>
            <person name="Moffat C.S."/>
        </authorList>
    </citation>
    <scope>NUCLEOTIDE SEQUENCE [LARGE SCALE GENOMIC DNA]</scope>
    <source>
        <strain evidence="1">M4</strain>
    </source>
</reference>
<comment type="caution">
    <text evidence="1">The sequence shown here is derived from an EMBL/GenBank/DDBJ whole genome shotgun (WGS) entry which is preliminary data.</text>
</comment>
<keyword evidence="4" id="KW-1185">Reference proteome</keyword>
<protein>
    <submittedName>
        <fullName evidence="1">Uncharacterized protein</fullName>
    </submittedName>
</protein>
<reference evidence="2" key="2">
    <citation type="submission" date="2021-05" db="EMBL/GenBank/DDBJ databases">
        <authorList>
            <person name="Moolhuijzen P.M."/>
            <person name="Moffat C.S."/>
        </authorList>
    </citation>
    <scope>NUCLEOTIDE SEQUENCE</scope>
    <source>
        <strain evidence="2">86-124</strain>
    </source>
</reference>
<gene>
    <name evidence="2" type="ORF">Ptr86124_001894</name>
    <name evidence="1" type="ORF">PtrM4_063200</name>
</gene>
<dbReference type="EMBL" id="NQIK02000002">
    <property type="protein sequence ID" value="KAF7574696.1"/>
    <property type="molecule type" value="Genomic_DNA"/>
</dbReference>
<reference evidence="2" key="3">
    <citation type="journal article" date="2022" name="bioRxiv">
        <title>A global pangenome for the wheat fungal pathogen Pyrenophora tritici-repentis and prediction of effector protein structural homology.</title>
        <authorList>
            <person name="Moolhuijzen P."/>
            <person name="See P.T."/>
            <person name="Shi G."/>
            <person name="Powell H.R."/>
            <person name="Cockram J."/>
            <person name="Jorgensen L.N."/>
            <person name="Benslimane H."/>
            <person name="Strelkov S.E."/>
            <person name="Turner J."/>
            <person name="Liu Z."/>
            <person name="Moffat C.S."/>
        </authorList>
    </citation>
    <scope>NUCLEOTIDE SEQUENCE</scope>
    <source>
        <strain evidence="2">86-124</strain>
    </source>
</reference>
<dbReference type="Proteomes" id="UP000245464">
    <property type="component" value="Chromosome 2"/>
</dbReference>
<accession>A0A2W1GK83</accession>
<name>A0A2W1GK83_9PLEO</name>
<evidence type="ECO:0000313" key="1">
    <source>
        <dbReference type="EMBL" id="KAF7574696.1"/>
    </source>
</evidence>
<reference evidence="4" key="4">
    <citation type="journal article" date="2022" name="Microb. Genom.">
        <title>A global pangenome for the wheat fungal pathogen Pyrenophora tritici-repentis and prediction of effector protein structural homology.</title>
        <authorList>
            <person name="Moolhuijzen P.M."/>
            <person name="See P.T."/>
            <person name="Shi G."/>
            <person name="Powell H.R."/>
            <person name="Cockram J."/>
            <person name="Jorgensen L.N."/>
            <person name="Benslimane H."/>
            <person name="Strelkov S.E."/>
            <person name="Turner J."/>
            <person name="Liu Z."/>
            <person name="Moffat C.S."/>
        </authorList>
    </citation>
    <scope>NUCLEOTIDE SEQUENCE [LARGE SCALE GENOMIC DNA]</scope>
</reference>
<sequence length="118" mass="13638">MTAPSNPPPLFLIPFLNSVRSRRHLVQVCRAEGHVQEVHELIRAVVKGEVKFLNEEAKEKFDIKIFLIRRASDKLTCYVRGHPHTRILTRVAELEEDLARFEAFIVKHKEVQANAIET</sequence>
<evidence type="ECO:0000313" key="2">
    <source>
        <dbReference type="EMBL" id="KAI1518766.1"/>
    </source>
</evidence>